<evidence type="ECO:0000256" key="2">
    <source>
        <dbReference type="ARBA" id="ARBA00008644"/>
    </source>
</evidence>
<sequence length="878" mass="103437">MENIIDKYIINDEDVAFEYELQKDSSEQVSWARYLDSWKKQYSVDPTRRTIDHLIWLYNRYVNHFRNNLDPWSEYITWMIQINTVENGKYTDFILDLHEECLKHVKVKDSGKISIQYLKLAVESCNLSHIRKAFDISLQRNSHSNGNNNNSKVKHAEIWETLIVFLQEKLIPVCSMLREGDNNDDDYILNNEDNDDSEKSQLEKLEISIYKALVESKNTKKLNNSKENYKESEVINSINIWASQFLERYLVVCPNDRINDILLLLSKTFDHQRIKFCFDKCLFKNPKLTTFEVPLSLYLIYLNCLDQLSLLDEYQKLLAELKDKYPKEQARLIIFDINHSIKRKDVDTLSIQMVQELSKMETLKNFVTLYDYSIDFEQACINTILQEMKGTCNSDDWNSKLNTHVVQLSNLLDSRDIMINDLKLRQNINNIDYWRERVYIMNSLEDRAKVYSEALAKISPLKVNQPGNLGKFWCEYLKIYWDTEDYDTAREIYEAGTRVPFPFLDDLEIVYLDWVNNELNTFGSERALNILIHILEIPESFESYITKFNEGHKTVPAQSVLFNSLKLWQYYLDLLESRPLTEGNVKDTVNAYESVVKLRLITPLMFVNYANFVNVSANAPLESYKIYQRCLNLFSQSIIIQYEIWMKYLSDVIRDIPVSGMKKESIRDLFDNCISELKNQHEIDTISIYLKYNTFEEEIINKNVPTRQGINILLDGARSIADNFMDSKVKLWQLALDKTNLLLGAEACRPIYEECVEKITPDSRCVEYIIKFAKLEMDLREFKRVREILRYGARLLAPALNTNLWNFWDQFEVQYGDKDQYKEMLTLKKELEDSMKVDSEAISEENSHIQFVSAKRSNNHNDRSSEKESNPNEIDLDI</sequence>
<evidence type="ECO:0000256" key="1">
    <source>
        <dbReference type="ARBA" id="ARBA00004123"/>
    </source>
</evidence>
<dbReference type="Pfam" id="PF23233">
    <property type="entry name" value="HAT_Syf1_CNRKL1_N"/>
    <property type="match status" value="1"/>
</dbReference>
<evidence type="ECO:0000256" key="7">
    <source>
        <dbReference type="ARBA" id="ARBA00023242"/>
    </source>
</evidence>
<accession>A0AAN7WH99</accession>
<proteinExistence type="inferred from homology"/>
<keyword evidence="3" id="KW-0507">mRNA processing</keyword>
<keyword evidence="6" id="KW-0508">mRNA splicing</keyword>
<evidence type="ECO:0000256" key="9">
    <source>
        <dbReference type="SAM" id="MobiDB-lite"/>
    </source>
</evidence>
<keyword evidence="7" id="KW-0539">Nucleus</keyword>
<dbReference type="InterPro" id="IPR011990">
    <property type="entry name" value="TPR-like_helical_dom_sf"/>
</dbReference>
<comment type="caution">
    <text evidence="13">The sequence shown here is derived from an EMBL/GenBank/DDBJ whole genome shotgun (WGS) entry which is preliminary data.</text>
</comment>
<dbReference type="SUPFAM" id="SSF48452">
    <property type="entry name" value="TPR-like"/>
    <property type="match status" value="1"/>
</dbReference>
<dbReference type="InterPro" id="IPR055433">
    <property type="entry name" value="HAT_Syf1-like_N"/>
</dbReference>
<dbReference type="InterPro" id="IPR055430">
    <property type="entry name" value="HAT_Syf1_CNRKL1_C"/>
</dbReference>
<evidence type="ECO:0000313" key="14">
    <source>
        <dbReference type="Proteomes" id="UP001306508"/>
    </source>
</evidence>
<feature type="compositionally biased region" description="Basic and acidic residues" evidence="9">
    <location>
        <begin position="859"/>
        <end position="870"/>
    </location>
</feature>
<keyword evidence="14" id="KW-1185">Reference proteome</keyword>
<feature type="domain" description="Pre-mRNA-splicing factor Syf1/CRNKL1-like C-terminal HAT-repeats" evidence="11">
    <location>
        <begin position="466"/>
        <end position="867"/>
    </location>
</feature>
<evidence type="ECO:0000256" key="3">
    <source>
        <dbReference type="ARBA" id="ARBA00022664"/>
    </source>
</evidence>
<feature type="domain" description="Pre-mRNA-splicing factor SYF1 central HAT repeats" evidence="10">
    <location>
        <begin position="356"/>
        <end position="458"/>
    </location>
</feature>
<dbReference type="Pfam" id="PF23231">
    <property type="entry name" value="HAT_Syf1_CNRKL1_C"/>
    <property type="match status" value="1"/>
</dbReference>
<dbReference type="GO" id="GO:0071014">
    <property type="term" value="C:post-mRNA release spliceosomal complex"/>
    <property type="evidence" value="ECO:0007669"/>
    <property type="project" value="TreeGrafter"/>
</dbReference>
<protein>
    <recommendedName>
        <fullName evidence="8">Pre-mRNA-splicing factor SYF1</fullName>
    </recommendedName>
</protein>
<evidence type="ECO:0000259" key="12">
    <source>
        <dbReference type="Pfam" id="PF23233"/>
    </source>
</evidence>
<keyword evidence="4" id="KW-0747">Spliceosome</keyword>
<evidence type="ECO:0000256" key="6">
    <source>
        <dbReference type="ARBA" id="ARBA00023187"/>
    </source>
</evidence>
<reference evidence="14" key="1">
    <citation type="submission" date="2023-07" db="EMBL/GenBank/DDBJ databases">
        <title>A draft genome of Kazachstania heterogenica Y-27499.</title>
        <authorList>
            <person name="Donic C."/>
            <person name="Kralova J.S."/>
            <person name="Fidel L."/>
            <person name="Ben-Dor S."/>
            <person name="Jung S."/>
        </authorList>
    </citation>
    <scope>NUCLEOTIDE SEQUENCE [LARGE SCALE GENOMIC DNA]</scope>
    <source>
        <strain evidence="14">Y27499</strain>
    </source>
</reference>
<name>A0AAN7WH99_9SACH</name>
<evidence type="ECO:0000259" key="11">
    <source>
        <dbReference type="Pfam" id="PF23231"/>
    </source>
</evidence>
<evidence type="ECO:0000256" key="5">
    <source>
        <dbReference type="ARBA" id="ARBA00022737"/>
    </source>
</evidence>
<gene>
    <name evidence="13" type="ORF">RI543_002701</name>
</gene>
<keyword evidence="5" id="KW-0677">Repeat</keyword>
<dbReference type="SMART" id="SM00386">
    <property type="entry name" value="HAT"/>
    <property type="match status" value="7"/>
</dbReference>
<comment type="subcellular location">
    <subcellularLocation>
        <location evidence="1">Nucleus</location>
    </subcellularLocation>
</comment>
<feature type="region of interest" description="Disordered" evidence="9">
    <location>
        <begin position="848"/>
        <end position="878"/>
    </location>
</feature>
<organism evidence="13 14">
    <name type="scientific">Arxiozyma heterogenica</name>
    <dbReference type="NCBI Taxonomy" id="278026"/>
    <lineage>
        <taxon>Eukaryota</taxon>
        <taxon>Fungi</taxon>
        <taxon>Dikarya</taxon>
        <taxon>Ascomycota</taxon>
        <taxon>Saccharomycotina</taxon>
        <taxon>Saccharomycetes</taxon>
        <taxon>Saccharomycetales</taxon>
        <taxon>Saccharomycetaceae</taxon>
        <taxon>Arxiozyma</taxon>
    </lineage>
</organism>
<dbReference type="Pfam" id="PF23220">
    <property type="entry name" value="HAT_Syf1_M"/>
    <property type="match status" value="1"/>
</dbReference>
<dbReference type="EMBL" id="JAWIZZ010000045">
    <property type="protein sequence ID" value="KAK5780158.1"/>
    <property type="molecule type" value="Genomic_DNA"/>
</dbReference>
<dbReference type="Proteomes" id="UP001306508">
    <property type="component" value="Unassembled WGS sequence"/>
</dbReference>
<evidence type="ECO:0000256" key="4">
    <source>
        <dbReference type="ARBA" id="ARBA00022728"/>
    </source>
</evidence>
<dbReference type="InterPro" id="IPR045075">
    <property type="entry name" value="Syf1-like"/>
</dbReference>
<dbReference type="InterPro" id="IPR003107">
    <property type="entry name" value="HAT"/>
</dbReference>
<evidence type="ECO:0000313" key="13">
    <source>
        <dbReference type="EMBL" id="KAK5780158.1"/>
    </source>
</evidence>
<evidence type="ECO:0000259" key="10">
    <source>
        <dbReference type="Pfam" id="PF23220"/>
    </source>
</evidence>
<evidence type="ECO:0000256" key="8">
    <source>
        <dbReference type="ARBA" id="ARBA00039472"/>
    </source>
</evidence>
<dbReference type="AlphaFoldDB" id="A0AAN7WH99"/>
<dbReference type="Gene3D" id="1.25.40.10">
    <property type="entry name" value="Tetratricopeptide repeat domain"/>
    <property type="match status" value="3"/>
</dbReference>
<comment type="similarity">
    <text evidence="2">Belongs to the crooked-neck family.</text>
</comment>
<feature type="domain" description="Pre-mRNA-splicing factor Syf1-like N-terminal HAT-repeats" evidence="12">
    <location>
        <begin position="13"/>
        <end position="168"/>
    </location>
</feature>
<dbReference type="PANTHER" id="PTHR11246">
    <property type="entry name" value="PRE-MRNA SPLICING FACTOR"/>
    <property type="match status" value="1"/>
</dbReference>
<dbReference type="GO" id="GO:0000974">
    <property type="term" value="C:Prp19 complex"/>
    <property type="evidence" value="ECO:0007669"/>
    <property type="project" value="TreeGrafter"/>
</dbReference>
<dbReference type="GO" id="GO:0000349">
    <property type="term" value="P:generation of catalytic spliceosome for first transesterification step"/>
    <property type="evidence" value="ECO:0007669"/>
    <property type="project" value="TreeGrafter"/>
</dbReference>
<dbReference type="GO" id="GO:0071007">
    <property type="term" value="C:U2-type catalytic step 2 spliceosome"/>
    <property type="evidence" value="ECO:0007669"/>
    <property type="project" value="TreeGrafter"/>
</dbReference>
<dbReference type="PANTHER" id="PTHR11246:SF5">
    <property type="entry name" value="PRE-MRNA-SPLICING FACTOR SYF1"/>
    <property type="match status" value="1"/>
</dbReference>
<dbReference type="InterPro" id="IPR056350">
    <property type="entry name" value="HAT_Syf1_central"/>
</dbReference>